<evidence type="ECO:0000313" key="2">
    <source>
        <dbReference type="EMBL" id="JAE29797.1"/>
    </source>
</evidence>
<dbReference type="AlphaFoldDB" id="A0A0A9GZ49"/>
<name>A0A0A9GZ49_ARUDO</name>
<protein>
    <submittedName>
        <fullName evidence="2">Uncharacterized protein</fullName>
    </submittedName>
</protein>
<dbReference type="EMBL" id="GBRH01168099">
    <property type="protein sequence ID" value="JAE29797.1"/>
    <property type="molecule type" value="Transcribed_RNA"/>
</dbReference>
<reference evidence="2" key="1">
    <citation type="submission" date="2014-09" db="EMBL/GenBank/DDBJ databases">
        <authorList>
            <person name="Magalhaes I.L.F."/>
            <person name="Oliveira U."/>
            <person name="Santos F.R."/>
            <person name="Vidigal T.H.D.A."/>
            <person name="Brescovit A.D."/>
            <person name="Santos A.J."/>
        </authorList>
    </citation>
    <scope>NUCLEOTIDE SEQUENCE</scope>
    <source>
        <tissue evidence="2">Shoot tissue taken approximately 20 cm above the soil surface</tissue>
    </source>
</reference>
<reference evidence="2" key="2">
    <citation type="journal article" date="2015" name="Data Brief">
        <title>Shoot transcriptome of the giant reed, Arundo donax.</title>
        <authorList>
            <person name="Barrero R.A."/>
            <person name="Guerrero F.D."/>
            <person name="Moolhuijzen P."/>
            <person name="Goolsby J.A."/>
            <person name="Tidwell J."/>
            <person name="Bellgard S.E."/>
            <person name="Bellgard M.I."/>
        </authorList>
    </citation>
    <scope>NUCLEOTIDE SEQUENCE</scope>
    <source>
        <tissue evidence="2">Shoot tissue taken approximately 20 cm above the soil surface</tissue>
    </source>
</reference>
<evidence type="ECO:0000256" key="1">
    <source>
        <dbReference type="SAM" id="MobiDB-lite"/>
    </source>
</evidence>
<accession>A0A0A9GZ49</accession>
<feature type="region of interest" description="Disordered" evidence="1">
    <location>
        <begin position="1"/>
        <end position="24"/>
    </location>
</feature>
<organism evidence="2">
    <name type="scientific">Arundo donax</name>
    <name type="common">Giant reed</name>
    <name type="synonym">Donax arundinaceus</name>
    <dbReference type="NCBI Taxonomy" id="35708"/>
    <lineage>
        <taxon>Eukaryota</taxon>
        <taxon>Viridiplantae</taxon>
        <taxon>Streptophyta</taxon>
        <taxon>Embryophyta</taxon>
        <taxon>Tracheophyta</taxon>
        <taxon>Spermatophyta</taxon>
        <taxon>Magnoliopsida</taxon>
        <taxon>Liliopsida</taxon>
        <taxon>Poales</taxon>
        <taxon>Poaceae</taxon>
        <taxon>PACMAD clade</taxon>
        <taxon>Arundinoideae</taxon>
        <taxon>Arundineae</taxon>
        <taxon>Arundo</taxon>
    </lineage>
</organism>
<proteinExistence type="predicted"/>
<sequence>MQKVKRKEKESPVSSIKAKNRGGWSMVRCSLRKGTVKQPFLACSKEEPKQKKKLKNPKKF</sequence>